<dbReference type="GO" id="GO:0008168">
    <property type="term" value="F:methyltransferase activity"/>
    <property type="evidence" value="ECO:0007669"/>
    <property type="project" value="UniProtKB-KW"/>
</dbReference>
<reference evidence="2 3" key="1">
    <citation type="submission" date="2018-05" db="EMBL/GenBank/DDBJ databases">
        <title>Genomic Encyclopedia of Type Strains, Phase IV (KMG-IV): sequencing the most valuable type-strain genomes for metagenomic binning, comparative biology and taxonomic classification.</title>
        <authorList>
            <person name="Goeker M."/>
        </authorList>
    </citation>
    <scope>NUCLEOTIDE SEQUENCE [LARGE SCALE GENOMIC DNA]</scope>
    <source>
        <strain evidence="2 3">DSM 29661</strain>
    </source>
</reference>
<comment type="caution">
    <text evidence="2">The sequence shown here is derived from an EMBL/GenBank/DDBJ whole genome shotgun (WGS) entry which is preliminary data.</text>
</comment>
<dbReference type="EMBL" id="QJKI01000001">
    <property type="protein sequence ID" value="PXX82100.1"/>
    <property type="molecule type" value="Genomic_DNA"/>
</dbReference>
<keyword evidence="2" id="KW-0808">Transferase</keyword>
<dbReference type="InterPro" id="IPR029063">
    <property type="entry name" value="SAM-dependent_MTases_sf"/>
</dbReference>
<dbReference type="InterPro" id="IPR041698">
    <property type="entry name" value="Methyltransf_25"/>
</dbReference>
<dbReference type="SUPFAM" id="SSF53335">
    <property type="entry name" value="S-adenosyl-L-methionine-dependent methyltransferases"/>
    <property type="match status" value="1"/>
</dbReference>
<proteinExistence type="predicted"/>
<evidence type="ECO:0000313" key="2">
    <source>
        <dbReference type="EMBL" id="PXX82100.1"/>
    </source>
</evidence>
<dbReference type="AlphaFoldDB" id="A0A318KW98"/>
<sequence length="196" mass="20646">MSWDERYSTAEYVYGTEPNGFLVEHAGLLRGPVLSLAEGEGRNGVFLAGQGLTVHGVDSSAVGLAKAQALAAARGVSLHVEQADLAEFVPACAAYGAVVSIFAHVPGAVRTRLYPLLVDCLQPGGLLLLEAYSLAQLPRTTGGPKDPDLLMSVDAIRCGFAGLEPVLLQELTREVHEGRLHTGLASVVQFIGRKPC</sequence>
<dbReference type="GO" id="GO:0032259">
    <property type="term" value="P:methylation"/>
    <property type="evidence" value="ECO:0007669"/>
    <property type="project" value="UniProtKB-KW"/>
</dbReference>
<dbReference type="OrthoDB" id="9786503at2"/>
<protein>
    <submittedName>
        <fullName evidence="2">Methyltransferase family protein</fullName>
    </submittedName>
</protein>
<organism evidence="2 3">
    <name type="scientific">Rivihabitans pingtungensis</name>
    <dbReference type="NCBI Taxonomy" id="1054498"/>
    <lineage>
        <taxon>Bacteria</taxon>
        <taxon>Pseudomonadati</taxon>
        <taxon>Pseudomonadota</taxon>
        <taxon>Betaproteobacteria</taxon>
        <taxon>Neisseriales</taxon>
        <taxon>Aquaspirillaceae</taxon>
        <taxon>Rivihabitans</taxon>
    </lineage>
</organism>
<dbReference type="Proteomes" id="UP000247555">
    <property type="component" value="Unassembled WGS sequence"/>
</dbReference>
<keyword evidence="2" id="KW-0489">Methyltransferase</keyword>
<keyword evidence="3" id="KW-1185">Reference proteome</keyword>
<evidence type="ECO:0000313" key="3">
    <source>
        <dbReference type="Proteomes" id="UP000247555"/>
    </source>
</evidence>
<evidence type="ECO:0000259" key="1">
    <source>
        <dbReference type="Pfam" id="PF13649"/>
    </source>
</evidence>
<accession>A0A318KW98</accession>
<dbReference type="RefSeq" id="WP_110389387.1">
    <property type="nucleotide sequence ID" value="NZ_CALCOA010000098.1"/>
</dbReference>
<dbReference type="Gene3D" id="3.40.50.150">
    <property type="entry name" value="Vaccinia Virus protein VP39"/>
    <property type="match status" value="1"/>
</dbReference>
<gene>
    <name evidence="2" type="ORF">DFR34_101334</name>
</gene>
<dbReference type="Pfam" id="PF13649">
    <property type="entry name" value="Methyltransf_25"/>
    <property type="match status" value="1"/>
</dbReference>
<feature type="domain" description="Methyltransferase" evidence="1">
    <location>
        <begin position="33"/>
        <end position="125"/>
    </location>
</feature>
<name>A0A318KW98_9NEIS</name>